<accession>A0AA96EYT4</accession>
<dbReference type="EMBL" id="CP134890">
    <property type="protein sequence ID" value="WNM22153.1"/>
    <property type="molecule type" value="Genomic_DNA"/>
</dbReference>
<keyword evidence="4" id="KW-1185">Reference proteome</keyword>
<reference evidence="3 4" key="1">
    <citation type="submission" date="2023-09" db="EMBL/GenBank/DDBJ databases">
        <title>Flavobacterium sp. a novel bacteria isolate from Pepper rhizosphere.</title>
        <authorList>
            <person name="Peng Y."/>
            <person name="Lee J."/>
        </authorList>
    </citation>
    <scope>NUCLEOTIDE SEQUENCE [LARGE SCALE GENOMIC DNA]</scope>
    <source>
        <strain evidence="2">PMR2A8</strain>
        <strain evidence="3 4">PMTSA4</strain>
    </source>
</reference>
<dbReference type="AlphaFoldDB" id="A0AA96J5Y9"/>
<dbReference type="NCBIfam" id="NF041635">
    <property type="entry name" value="STM3941_fam"/>
    <property type="match status" value="1"/>
</dbReference>
<dbReference type="EMBL" id="CP134878">
    <property type="protein sequence ID" value="WNM18101.1"/>
    <property type="molecule type" value="Genomic_DNA"/>
</dbReference>
<evidence type="ECO:0000256" key="1">
    <source>
        <dbReference type="SAM" id="Phobius"/>
    </source>
</evidence>
<keyword evidence="1" id="KW-0472">Membrane</keyword>
<dbReference type="InterPro" id="IPR048136">
    <property type="entry name" value="STM3941-like"/>
</dbReference>
<feature type="transmembrane region" description="Helical" evidence="1">
    <location>
        <begin position="39"/>
        <end position="60"/>
    </location>
</feature>
<evidence type="ECO:0000313" key="3">
    <source>
        <dbReference type="EMBL" id="WNM22153.1"/>
    </source>
</evidence>
<keyword evidence="1" id="KW-1133">Transmembrane helix</keyword>
<organism evidence="3 4">
    <name type="scientific">Flavobacterium capsici</name>
    <dbReference type="NCBI Taxonomy" id="3075618"/>
    <lineage>
        <taxon>Bacteria</taxon>
        <taxon>Pseudomonadati</taxon>
        <taxon>Bacteroidota</taxon>
        <taxon>Flavobacteriia</taxon>
        <taxon>Flavobacteriales</taxon>
        <taxon>Flavobacteriaceae</taxon>
        <taxon>Flavobacterium</taxon>
    </lineage>
</organism>
<accession>A0AA96J5Y9</accession>
<name>A0AA96J5Y9_9FLAO</name>
<protein>
    <submittedName>
        <fullName evidence="3">STM3941 family protein</fullName>
    </submittedName>
</protein>
<evidence type="ECO:0000313" key="4">
    <source>
        <dbReference type="Proteomes" id="UP001304515"/>
    </source>
</evidence>
<evidence type="ECO:0000313" key="2">
    <source>
        <dbReference type="EMBL" id="WNM18101.1"/>
    </source>
</evidence>
<dbReference type="Proteomes" id="UP001304515">
    <property type="component" value="Chromosome"/>
</dbReference>
<keyword evidence="1" id="KW-0812">Transmembrane</keyword>
<proteinExistence type="predicted"/>
<dbReference type="KEGG" id="fcj:RN605_02055"/>
<gene>
    <name evidence="3" type="ORF">RN605_02055</name>
    <name evidence="2" type="ORF">RN608_08755</name>
</gene>
<sequence>MTTNKLIFKPKKYKTYLLVIVSLVFIYGGTLMIKNGEGLKGWLATSFFALCLFVFIIQLFPGATQLELNEEGFTTTNLFKTNFTKWSDVNSFAVGSVGSTNYLWRKKMVMFDYAYEFDEYETGRNISKHLAGYEGALPDTYGMKANKLAELMNEWKRKYGS</sequence>
<feature type="transmembrane region" description="Helical" evidence="1">
    <location>
        <begin position="15"/>
        <end position="33"/>
    </location>
</feature>
<dbReference type="RefSeq" id="WP_313321753.1">
    <property type="nucleotide sequence ID" value="NZ_CP134878.1"/>
</dbReference>